<dbReference type="SUPFAM" id="SSF53254">
    <property type="entry name" value="Phosphoglycerate mutase-like"/>
    <property type="match status" value="1"/>
</dbReference>
<dbReference type="PANTHER" id="PTHR48100:SF44">
    <property type="entry name" value="PHOSPHATASE C1620.13-RELATED"/>
    <property type="match status" value="1"/>
</dbReference>
<reference evidence="1" key="1">
    <citation type="submission" date="2023-05" db="EMBL/GenBank/DDBJ databases">
        <title>[olsenella] sp. nov., isolated from a pig farm feces dump.</title>
        <authorList>
            <person name="Chang Y.-H."/>
        </authorList>
    </citation>
    <scope>NUCLEOTIDE SEQUENCE</scope>
    <source>
        <strain evidence="1">YH-ols2217</strain>
    </source>
</reference>
<dbReference type="InterPro" id="IPR001345">
    <property type="entry name" value="PG/BPGM_mutase_AS"/>
</dbReference>
<sequence length="181" mass="20014">MRLLVVRHGETPWNVENRVLGRTDVPLNERGRAQAAELARHLADERICAVFSSPSSRAFETAEAVAAGRGLTVVPDDRLLERDFGIYEGTPRGGEEYQAAKRQFFKRLPEGESYGDMFVRVGSFLEDLRSGALGEFGPDDTVLVATHGGVGRIVASLFQDMEDEEFASFVMANCEALEFEL</sequence>
<proteinExistence type="predicted"/>
<organism evidence="1 2">
    <name type="scientific">Kribbibacterium absianum</name>
    <dbReference type="NCBI Taxonomy" id="3044210"/>
    <lineage>
        <taxon>Bacteria</taxon>
        <taxon>Bacillati</taxon>
        <taxon>Actinomycetota</taxon>
        <taxon>Coriobacteriia</taxon>
        <taxon>Coriobacteriales</taxon>
        <taxon>Kribbibacteriaceae</taxon>
        <taxon>Kribbibacterium</taxon>
    </lineage>
</organism>
<name>A0ABT6ZNM1_9ACTN</name>
<dbReference type="SMART" id="SM00855">
    <property type="entry name" value="PGAM"/>
    <property type="match status" value="1"/>
</dbReference>
<dbReference type="PANTHER" id="PTHR48100">
    <property type="entry name" value="BROAD-SPECIFICITY PHOSPHATASE YOR283W-RELATED"/>
    <property type="match status" value="1"/>
</dbReference>
<dbReference type="PROSITE" id="PS00175">
    <property type="entry name" value="PG_MUTASE"/>
    <property type="match status" value="1"/>
</dbReference>
<gene>
    <name evidence="1" type="ORF">QJ043_09225</name>
</gene>
<dbReference type="Gene3D" id="3.40.50.1240">
    <property type="entry name" value="Phosphoglycerate mutase-like"/>
    <property type="match status" value="1"/>
</dbReference>
<dbReference type="PIRSF" id="PIRSF000709">
    <property type="entry name" value="6PFK_2-Ptase"/>
    <property type="match status" value="1"/>
</dbReference>
<dbReference type="InterPro" id="IPR029033">
    <property type="entry name" value="His_PPase_superfam"/>
</dbReference>
<dbReference type="CDD" id="cd07067">
    <property type="entry name" value="HP_PGM_like"/>
    <property type="match status" value="1"/>
</dbReference>
<dbReference type="EMBL" id="JASJEX010000005">
    <property type="protein sequence ID" value="MDJ1130256.1"/>
    <property type="molecule type" value="Genomic_DNA"/>
</dbReference>
<dbReference type="GO" id="GO:0016787">
    <property type="term" value="F:hydrolase activity"/>
    <property type="evidence" value="ECO:0007669"/>
    <property type="project" value="UniProtKB-KW"/>
</dbReference>
<dbReference type="InterPro" id="IPR050275">
    <property type="entry name" value="PGM_Phosphatase"/>
</dbReference>
<accession>A0ABT6ZNM1</accession>
<keyword evidence="1" id="KW-0378">Hydrolase</keyword>
<keyword evidence="2" id="KW-1185">Reference proteome</keyword>
<protein>
    <submittedName>
        <fullName evidence="1">Histidine phosphatase family protein</fullName>
        <ecNumber evidence="1">3.1.3.-</ecNumber>
    </submittedName>
</protein>
<evidence type="ECO:0000313" key="2">
    <source>
        <dbReference type="Proteomes" id="UP001431693"/>
    </source>
</evidence>
<dbReference type="Proteomes" id="UP001431693">
    <property type="component" value="Unassembled WGS sequence"/>
</dbReference>
<dbReference type="EC" id="3.1.3.-" evidence="1"/>
<comment type="caution">
    <text evidence="1">The sequence shown here is derived from an EMBL/GenBank/DDBJ whole genome shotgun (WGS) entry which is preliminary data.</text>
</comment>
<dbReference type="InterPro" id="IPR013078">
    <property type="entry name" value="His_Pase_superF_clade-1"/>
</dbReference>
<evidence type="ECO:0000313" key="1">
    <source>
        <dbReference type="EMBL" id="MDJ1130256.1"/>
    </source>
</evidence>
<dbReference type="RefSeq" id="WP_283713504.1">
    <property type="nucleotide sequence ID" value="NZ_JASJEW010000004.1"/>
</dbReference>
<dbReference type="Pfam" id="PF00300">
    <property type="entry name" value="His_Phos_1"/>
    <property type="match status" value="1"/>
</dbReference>